<comment type="caution">
    <text evidence="1">The sequence shown here is derived from an EMBL/GenBank/DDBJ whole genome shotgun (WGS) entry which is preliminary data.</text>
</comment>
<protein>
    <recommendedName>
        <fullName evidence="2">Right handed beta helix domain-containing protein</fullName>
    </recommendedName>
</protein>
<reference evidence="1" key="1">
    <citation type="journal article" date="2015" name="Nature">
        <title>Complex archaea that bridge the gap between prokaryotes and eukaryotes.</title>
        <authorList>
            <person name="Spang A."/>
            <person name="Saw J.H."/>
            <person name="Jorgensen S.L."/>
            <person name="Zaremba-Niedzwiedzka K."/>
            <person name="Martijn J."/>
            <person name="Lind A.E."/>
            <person name="van Eijk R."/>
            <person name="Schleper C."/>
            <person name="Guy L."/>
            <person name="Ettema T.J."/>
        </authorList>
    </citation>
    <scope>NUCLEOTIDE SEQUENCE</scope>
</reference>
<dbReference type="SUPFAM" id="SSF51126">
    <property type="entry name" value="Pectin lyase-like"/>
    <property type="match status" value="1"/>
</dbReference>
<proteinExistence type="predicted"/>
<evidence type="ECO:0008006" key="2">
    <source>
        <dbReference type="Google" id="ProtNLM"/>
    </source>
</evidence>
<name>A0A0F9I5E9_9ZZZZ</name>
<sequence length="366" mass="38459">MKKYIMCLMLVLFIRPVFGSTYAARLERVTDAHMRESVLRANLTVGDLKGGGLISSGTPYYVDSVNGANNRSGKTWDLAVASIDTAINLVAAAITAGTEKGDPIIYVREGHNEGGSTSAIFDADVDGLKIYGLGQGNQKPTLDFDGATATCAIGADGVTIYNIRFRASTTTVKGEIAQNDLTRALTVDAGADYAHIIGCDFGFREAAGDEFLYALVIGAATGTVVEDCFFDSGEEAAAAAIVLAGSDLTILRNNKIYGDYTVACIHSATTTNTRLAYSHNKLWNGVHSGLNAKPVVSLKATDTGFSEDNDAYCNVATVGAAFVGTKIFHKANYYSEDEAGTKTAFPFDNASTTGGTGTSITMSGDD</sequence>
<evidence type="ECO:0000313" key="1">
    <source>
        <dbReference type="EMBL" id="KKL89035.1"/>
    </source>
</evidence>
<organism evidence="1">
    <name type="scientific">marine sediment metagenome</name>
    <dbReference type="NCBI Taxonomy" id="412755"/>
    <lineage>
        <taxon>unclassified sequences</taxon>
        <taxon>metagenomes</taxon>
        <taxon>ecological metagenomes</taxon>
    </lineage>
</organism>
<dbReference type="InterPro" id="IPR011050">
    <property type="entry name" value="Pectin_lyase_fold/virulence"/>
</dbReference>
<accession>A0A0F9I5E9</accession>
<dbReference type="EMBL" id="LAZR01020397">
    <property type="protein sequence ID" value="KKL89035.1"/>
    <property type="molecule type" value="Genomic_DNA"/>
</dbReference>
<gene>
    <name evidence="1" type="ORF">LCGC14_1918740</name>
</gene>
<dbReference type="AlphaFoldDB" id="A0A0F9I5E9"/>